<name>A0A3P4A9Y2_9CAUD</name>
<accession>A0A3P4A9Y2</accession>
<dbReference type="InterPro" id="IPR023476">
    <property type="entry name" value="Pep_tRNA_hydro_II_dom_sf"/>
</dbReference>
<evidence type="ECO:0000313" key="2">
    <source>
        <dbReference type="Proteomes" id="UP000308526"/>
    </source>
</evidence>
<dbReference type="Proteomes" id="UP000308526">
    <property type="component" value="Segment"/>
</dbReference>
<reference evidence="1 2" key="1">
    <citation type="submission" date="2018-10" db="EMBL/GenBank/DDBJ databases">
        <authorList>
            <person name="Redgwell R T."/>
            <person name="Michniewski S."/>
            <person name="Millard A."/>
        </authorList>
    </citation>
    <scope>NUCLEOTIDE SEQUENCE [LARGE SCALE GENOMIC DNA]</scope>
    <source>
        <strain evidence="2">vB_Eco_mar003J3</strain>
    </source>
</reference>
<proteinExistence type="predicted"/>
<organism evidence="1 2">
    <name type="scientific">Escherichia phage vB_Eco_mar003J3</name>
    <dbReference type="NCBI Taxonomy" id="2419761"/>
    <lineage>
        <taxon>Viruses</taxon>
        <taxon>Duplodnaviria</taxon>
        <taxon>Heunggongvirae</taxon>
        <taxon>Uroviricota</taxon>
        <taxon>Caudoviricetes</taxon>
        <taxon>Demerecviridae</taxon>
        <taxon>Markadamsvirinae</taxon>
        <taxon>Epseptimavirus</taxon>
        <taxon>Epseptimavirus mar003J3</taxon>
    </lineage>
</organism>
<keyword evidence="2" id="KW-1185">Reference proteome</keyword>
<dbReference type="SUPFAM" id="SSF102462">
    <property type="entry name" value="Peptidyl-tRNA hydrolase II"/>
    <property type="match status" value="1"/>
</dbReference>
<gene>
    <name evidence="1" type="ORF">MAR003J3_00170</name>
</gene>
<sequence length="113" mass="12964">MSTYSKMYIAVLDEAPDYMVPTLVAHSVLNAHVKFQDDPRYKDWFDNCFFKVVIKVNKKEFKKILSTLECSKGFERTICNAEPSCLVVMPVSSNDIPNVLKFAKLWKPLTPSI</sequence>
<evidence type="ECO:0000313" key="1">
    <source>
        <dbReference type="EMBL" id="VCU43885.1"/>
    </source>
</evidence>
<dbReference type="EMBL" id="LR027389">
    <property type="protein sequence ID" value="VCU43885.1"/>
    <property type="molecule type" value="Genomic_DNA"/>
</dbReference>
<protein>
    <submittedName>
        <fullName evidence="1">Putative endolysin</fullName>
    </submittedName>
</protein>